<feature type="transmembrane region" description="Helical" evidence="7">
    <location>
        <begin position="172"/>
        <end position="191"/>
    </location>
</feature>
<dbReference type="EMBL" id="JAXCGZ010009569">
    <property type="protein sequence ID" value="KAK7076711.1"/>
    <property type="molecule type" value="Genomic_DNA"/>
</dbReference>
<reference evidence="8 9" key="1">
    <citation type="submission" date="2023-11" db="EMBL/GenBank/DDBJ databases">
        <title>Halocaridina rubra genome assembly.</title>
        <authorList>
            <person name="Smith C."/>
        </authorList>
    </citation>
    <scope>NUCLEOTIDE SEQUENCE [LARGE SCALE GENOMIC DNA]</scope>
    <source>
        <strain evidence="8">EP-1</strain>
        <tissue evidence="8">Whole</tissue>
    </source>
</reference>
<gene>
    <name evidence="8" type="primary">JAGN1</name>
    <name evidence="8" type="ORF">SK128_016563</name>
</gene>
<evidence type="ECO:0000313" key="8">
    <source>
        <dbReference type="EMBL" id="KAK7076711.1"/>
    </source>
</evidence>
<dbReference type="Pfam" id="PF07086">
    <property type="entry name" value="Jagunal"/>
    <property type="match status" value="1"/>
</dbReference>
<keyword evidence="6 7" id="KW-0472">Membrane</keyword>
<evidence type="ECO:0000313" key="9">
    <source>
        <dbReference type="Proteomes" id="UP001381693"/>
    </source>
</evidence>
<comment type="similarity">
    <text evidence="2">Belongs to the jagunal family.</text>
</comment>
<dbReference type="GO" id="GO:0005789">
    <property type="term" value="C:endoplasmic reticulum membrane"/>
    <property type="evidence" value="ECO:0007669"/>
    <property type="project" value="UniProtKB-SubCell"/>
</dbReference>
<proteinExistence type="inferred from homology"/>
<dbReference type="InterPro" id="IPR009787">
    <property type="entry name" value="Jagunal"/>
</dbReference>
<protein>
    <submittedName>
        <fullName evidence="8">Jagn1p</fullName>
    </submittedName>
</protein>
<dbReference type="AlphaFoldDB" id="A0AAN8X2D3"/>
<dbReference type="PANTHER" id="PTHR20955:SF1">
    <property type="entry name" value="PROTEIN JAGUNAL HOMOLOG 1"/>
    <property type="match status" value="1"/>
</dbReference>
<feature type="transmembrane region" description="Helical" evidence="7">
    <location>
        <begin position="216"/>
        <end position="241"/>
    </location>
</feature>
<dbReference type="GO" id="GO:0016192">
    <property type="term" value="P:vesicle-mediated transport"/>
    <property type="evidence" value="ECO:0007669"/>
    <property type="project" value="TreeGrafter"/>
</dbReference>
<evidence type="ECO:0000256" key="7">
    <source>
        <dbReference type="SAM" id="Phobius"/>
    </source>
</evidence>
<feature type="non-terminal residue" evidence="8">
    <location>
        <position position="1"/>
    </location>
</feature>
<evidence type="ECO:0000256" key="3">
    <source>
        <dbReference type="ARBA" id="ARBA00022692"/>
    </source>
</evidence>
<name>A0AAN8X2D3_HALRR</name>
<evidence type="ECO:0000256" key="6">
    <source>
        <dbReference type="ARBA" id="ARBA00023136"/>
    </source>
</evidence>
<sequence length="253" mass="28305">PGDEGGGVCEIGGVVDPAAGEAAAEPVPISDVTSEIIVTDGLEASSEEIADAAPIMSGRACEMPKPNYGEILQTLNYTFTGWPPMKKISEVALNKGRLRKCVFFHLLLALLMVVKMVPDILDRLDIFILEIEELEVPQPLKWEYIWLGGSLASFLGLTAIRRNRILLLQVYFLLINLFSTVPVLLASMIYFSDFLEYCSEDEPQDLQLWQGYPVAVLWYCFILVSMQVHVFTLIFAWKLIIAWKNSMVSKKAK</sequence>
<keyword evidence="3 7" id="KW-0812">Transmembrane</keyword>
<dbReference type="GO" id="GO:0007029">
    <property type="term" value="P:endoplasmic reticulum organization"/>
    <property type="evidence" value="ECO:0007669"/>
    <property type="project" value="InterPro"/>
</dbReference>
<evidence type="ECO:0000256" key="4">
    <source>
        <dbReference type="ARBA" id="ARBA00022824"/>
    </source>
</evidence>
<keyword evidence="4" id="KW-0256">Endoplasmic reticulum</keyword>
<comment type="subcellular location">
    <subcellularLocation>
        <location evidence="1">Endoplasmic reticulum membrane</location>
        <topology evidence="1">Multi-pass membrane protein</topology>
    </subcellularLocation>
</comment>
<keyword evidence="9" id="KW-1185">Reference proteome</keyword>
<organism evidence="8 9">
    <name type="scientific">Halocaridina rubra</name>
    <name type="common">Hawaiian red shrimp</name>
    <dbReference type="NCBI Taxonomy" id="373956"/>
    <lineage>
        <taxon>Eukaryota</taxon>
        <taxon>Metazoa</taxon>
        <taxon>Ecdysozoa</taxon>
        <taxon>Arthropoda</taxon>
        <taxon>Crustacea</taxon>
        <taxon>Multicrustacea</taxon>
        <taxon>Malacostraca</taxon>
        <taxon>Eumalacostraca</taxon>
        <taxon>Eucarida</taxon>
        <taxon>Decapoda</taxon>
        <taxon>Pleocyemata</taxon>
        <taxon>Caridea</taxon>
        <taxon>Atyoidea</taxon>
        <taxon>Atyidae</taxon>
        <taxon>Halocaridina</taxon>
    </lineage>
</organism>
<dbReference type="PANTHER" id="PTHR20955">
    <property type="entry name" value="PROTEIN JAGUNAL HOMOLOG 1"/>
    <property type="match status" value="1"/>
</dbReference>
<evidence type="ECO:0000256" key="5">
    <source>
        <dbReference type="ARBA" id="ARBA00022989"/>
    </source>
</evidence>
<comment type="caution">
    <text evidence="8">The sequence shown here is derived from an EMBL/GenBank/DDBJ whole genome shotgun (WGS) entry which is preliminary data.</text>
</comment>
<keyword evidence="5 7" id="KW-1133">Transmembrane helix</keyword>
<accession>A0AAN8X2D3</accession>
<evidence type="ECO:0000256" key="1">
    <source>
        <dbReference type="ARBA" id="ARBA00004477"/>
    </source>
</evidence>
<feature type="transmembrane region" description="Helical" evidence="7">
    <location>
        <begin position="102"/>
        <end position="121"/>
    </location>
</feature>
<feature type="transmembrane region" description="Helical" evidence="7">
    <location>
        <begin position="141"/>
        <end position="160"/>
    </location>
</feature>
<dbReference type="Proteomes" id="UP001381693">
    <property type="component" value="Unassembled WGS sequence"/>
</dbReference>
<evidence type="ECO:0000256" key="2">
    <source>
        <dbReference type="ARBA" id="ARBA00008462"/>
    </source>
</evidence>